<evidence type="ECO:0000313" key="1">
    <source>
        <dbReference type="EMBL" id="GIU41078.1"/>
    </source>
</evidence>
<proteinExistence type="predicted"/>
<dbReference type="InterPro" id="IPR045809">
    <property type="entry name" value="MobI"/>
</dbReference>
<dbReference type="EMBL" id="BPEU01000013">
    <property type="protein sequence ID" value="GIU41078.1"/>
    <property type="molecule type" value="Genomic_DNA"/>
</dbReference>
<dbReference type="Pfam" id="PF19456">
    <property type="entry name" value="MobI"/>
    <property type="match status" value="1"/>
</dbReference>
<gene>
    <name evidence="1" type="ORF">TUM3794_20690</name>
</gene>
<organism evidence="1 2">
    <name type="scientific">Shewanella colwelliana</name>
    <name type="common">Alteromonas colwelliana</name>
    <dbReference type="NCBI Taxonomy" id="23"/>
    <lineage>
        <taxon>Bacteria</taxon>
        <taxon>Pseudomonadati</taxon>
        <taxon>Pseudomonadota</taxon>
        <taxon>Gammaproteobacteria</taxon>
        <taxon>Alteromonadales</taxon>
        <taxon>Shewanellaceae</taxon>
        <taxon>Shewanella</taxon>
    </lineage>
</organism>
<evidence type="ECO:0000313" key="2">
    <source>
        <dbReference type="Proteomes" id="UP000773469"/>
    </source>
</evidence>
<sequence length="155" mass="18260">MSLERESLIAALNTISDVYDEMVDKAHLLVTSYWTEWKEENKRIASLNQIPGDDSYVHIGRIAPRLKKSSNTHRVYLVWTDYKVTAYRKFQNRRSGVDIKPSKRNGYTWELMSKRANTWERAFFEKYEPLFIKLRTVLALIADQISMLKKALKTI</sequence>
<comment type="caution">
    <text evidence="1">The sequence shown here is derived from an EMBL/GenBank/DDBJ whole genome shotgun (WGS) entry which is preliminary data.</text>
</comment>
<dbReference type="Proteomes" id="UP000773469">
    <property type="component" value="Unassembled WGS sequence"/>
</dbReference>
<keyword evidence="2" id="KW-1185">Reference proteome</keyword>
<name>A0ABQ4P0S6_SHECO</name>
<dbReference type="RefSeq" id="WP_220756947.1">
    <property type="nucleotide sequence ID" value="NZ_BPEU01000013.1"/>
</dbReference>
<accession>A0ABQ4P0S6</accession>
<reference evidence="1 2" key="1">
    <citation type="submission" date="2021-05" db="EMBL/GenBank/DDBJ databases">
        <title>Molecular characterization for Shewanella algae harboring chromosomal blaOXA-55-like strains isolated from clinical and environment sample.</title>
        <authorList>
            <person name="Ohama Y."/>
            <person name="Aoki K."/>
            <person name="Harada S."/>
            <person name="Moriya K."/>
            <person name="Ishii Y."/>
            <person name="Tateda K."/>
        </authorList>
    </citation>
    <scope>NUCLEOTIDE SEQUENCE [LARGE SCALE GENOMIC DNA]</scope>
    <source>
        <strain evidence="1 2">MBTL60-118</strain>
    </source>
</reference>
<protein>
    <submittedName>
        <fullName evidence="1">Uncharacterized protein</fullName>
    </submittedName>
</protein>